<accession>A0A2Z3HN59</accession>
<dbReference type="Gene3D" id="3.90.1520.10">
    <property type="entry name" value="H-NOX domain"/>
    <property type="match status" value="1"/>
</dbReference>
<name>A0A2Z3HN59_9CAUL</name>
<dbReference type="InterPro" id="IPR011644">
    <property type="entry name" value="Heme_NO-bd"/>
</dbReference>
<feature type="domain" description="Heme NO-binding" evidence="2">
    <location>
        <begin position="70"/>
        <end position="229"/>
    </location>
</feature>
<evidence type="ECO:0000256" key="1">
    <source>
        <dbReference type="SAM" id="MobiDB-lite"/>
    </source>
</evidence>
<dbReference type="InterPro" id="IPR024096">
    <property type="entry name" value="NO_sig/Golgi_transp_ligand-bd"/>
</dbReference>
<feature type="compositionally biased region" description="Polar residues" evidence="1">
    <location>
        <begin position="48"/>
        <end position="60"/>
    </location>
</feature>
<keyword evidence="4" id="KW-1185">Reference proteome</keyword>
<dbReference type="SUPFAM" id="SSF111126">
    <property type="entry name" value="Ligand-binding domain in the NO signalling and Golgi transport"/>
    <property type="match status" value="1"/>
</dbReference>
<dbReference type="AlphaFoldDB" id="A0A2Z3HN59"/>
<evidence type="ECO:0000313" key="3">
    <source>
        <dbReference type="EMBL" id="AWM77157.1"/>
    </source>
</evidence>
<dbReference type="InterPro" id="IPR038158">
    <property type="entry name" value="H-NOX_domain_sf"/>
</dbReference>
<feature type="region of interest" description="Disordered" evidence="1">
    <location>
        <begin position="1"/>
        <end position="60"/>
    </location>
</feature>
<dbReference type="KEGG" id="phb:HYN04_04910"/>
<protein>
    <recommendedName>
        <fullName evidence="2">Heme NO-binding domain-containing protein</fullName>
    </recommendedName>
</protein>
<sequence length="247" mass="27074">MAHPAVARLNTASSQVEDRRPEGRCSLEPCRQDGWVESGLETPRPPENVNSLPSGSCASRNQTGSRAYMYGMIHRAAREMVQSSGGEPLWNSILKTSGLKDEAFISGLSYPDDVTFGLIGAVAQEMNLSLEETLVRFGRFWIGFADASAYAPLMTMAGDDIFDFCRNLDRMHASIQVSLTDVDVPSFRVLEIGETFIRIAYISNRSGLESFVTGLLEGLLQRFGHRGEVHLVGPQDPGVEFLIAIEG</sequence>
<reference evidence="4" key="1">
    <citation type="submission" date="2018-05" db="EMBL/GenBank/DDBJ databases">
        <title>Genome sequencing of Phenylobacterium sp. HYN0004.</title>
        <authorList>
            <person name="Yi H."/>
            <person name="Baek C."/>
        </authorList>
    </citation>
    <scope>NUCLEOTIDE SEQUENCE [LARGE SCALE GENOMIC DNA]</scope>
    <source>
        <strain evidence="4">HYN0004</strain>
    </source>
</reference>
<organism evidence="3 4">
    <name type="scientific">Phenylobacterium parvum</name>
    <dbReference type="NCBI Taxonomy" id="2201350"/>
    <lineage>
        <taxon>Bacteria</taxon>
        <taxon>Pseudomonadati</taxon>
        <taxon>Pseudomonadota</taxon>
        <taxon>Alphaproteobacteria</taxon>
        <taxon>Caulobacterales</taxon>
        <taxon>Caulobacteraceae</taxon>
        <taxon>Phenylobacterium</taxon>
    </lineage>
</organism>
<dbReference type="GO" id="GO:0020037">
    <property type="term" value="F:heme binding"/>
    <property type="evidence" value="ECO:0007669"/>
    <property type="project" value="InterPro"/>
</dbReference>
<proteinExistence type="predicted"/>
<dbReference type="EMBL" id="CP029479">
    <property type="protein sequence ID" value="AWM77157.1"/>
    <property type="molecule type" value="Genomic_DNA"/>
</dbReference>
<evidence type="ECO:0000313" key="4">
    <source>
        <dbReference type="Proteomes" id="UP000247763"/>
    </source>
</evidence>
<evidence type="ECO:0000259" key="2">
    <source>
        <dbReference type="Pfam" id="PF07700"/>
    </source>
</evidence>
<dbReference type="OrthoDB" id="7266652at2"/>
<dbReference type="Pfam" id="PF07700">
    <property type="entry name" value="HNOB"/>
    <property type="match status" value="1"/>
</dbReference>
<dbReference type="PANTHER" id="PTHR45655">
    <property type="entry name" value="GUANYLATE CYCLASE SOLUBLE SUBUNIT BETA-2"/>
    <property type="match status" value="1"/>
</dbReference>
<gene>
    <name evidence="3" type="ORF">HYN04_04910</name>
</gene>
<feature type="compositionally biased region" description="Basic and acidic residues" evidence="1">
    <location>
        <begin position="16"/>
        <end position="25"/>
    </location>
</feature>
<dbReference type="Proteomes" id="UP000247763">
    <property type="component" value="Chromosome"/>
</dbReference>
<dbReference type="PANTHER" id="PTHR45655:SF13">
    <property type="entry name" value="SOLUBLE GUANYLATE CYCLASE GCY-32-RELATED"/>
    <property type="match status" value="1"/>
</dbReference>